<evidence type="ECO:0008006" key="4">
    <source>
        <dbReference type="Google" id="ProtNLM"/>
    </source>
</evidence>
<dbReference type="AlphaFoldDB" id="A0A2G4YU71"/>
<name>A0A2G4YU71_9PROT</name>
<dbReference type="PROSITE" id="PS51257">
    <property type="entry name" value="PROKAR_LIPOPROTEIN"/>
    <property type="match status" value="1"/>
</dbReference>
<organism evidence="2 3">
    <name type="scientific">Paremcibacter congregatus</name>
    <dbReference type="NCBI Taxonomy" id="2043170"/>
    <lineage>
        <taxon>Bacteria</taxon>
        <taxon>Pseudomonadati</taxon>
        <taxon>Pseudomonadota</taxon>
        <taxon>Alphaproteobacteria</taxon>
        <taxon>Emcibacterales</taxon>
        <taxon>Emcibacteraceae</taxon>
        <taxon>Paremcibacter</taxon>
    </lineage>
</organism>
<keyword evidence="3" id="KW-1185">Reference proteome</keyword>
<keyword evidence="1" id="KW-0732">Signal</keyword>
<dbReference type="InParanoid" id="A0A2G4YU71"/>
<reference evidence="2 3" key="1">
    <citation type="submission" date="2017-10" db="EMBL/GenBank/DDBJ databases">
        <title>Frigbacter circumglobatus gen. nov. sp. nov., isolated from sediment cultured in situ.</title>
        <authorList>
            <person name="Zhao Z."/>
        </authorList>
    </citation>
    <scope>NUCLEOTIDE SEQUENCE [LARGE SCALE GENOMIC DNA]</scope>
    <source>
        <strain evidence="2 3">ZYL</strain>
    </source>
</reference>
<dbReference type="Proteomes" id="UP000229730">
    <property type="component" value="Unassembled WGS sequence"/>
</dbReference>
<evidence type="ECO:0000256" key="1">
    <source>
        <dbReference type="SAM" id="SignalP"/>
    </source>
</evidence>
<accession>A0A2G4YU71</accession>
<comment type="caution">
    <text evidence="2">The sequence shown here is derived from an EMBL/GenBank/DDBJ whole genome shotgun (WGS) entry which is preliminary data.</text>
</comment>
<feature type="chain" id="PRO_5013720708" description="DUF3035 domain-containing protein" evidence="1">
    <location>
        <begin position="23"/>
        <end position="75"/>
    </location>
</feature>
<sequence>MQNKLAKIAVIMGLGFVLTACSGVGSPDEFSVLKNPPLVVPPDYHLRPPGDDSEVRGAFTPQEIAKRALFGENGA</sequence>
<gene>
    <name evidence="2" type="ORF">CRD36_09815</name>
</gene>
<dbReference type="RefSeq" id="WP_099472662.1">
    <property type="nucleotide sequence ID" value="NZ_CP041025.1"/>
</dbReference>
<dbReference type="EMBL" id="PDEM01000020">
    <property type="protein sequence ID" value="PHZ85006.1"/>
    <property type="molecule type" value="Genomic_DNA"/>
</dbReference>
<dbReference type="OrthoDB" id="8478256at2"/>
<protein>
    <recommendedName>
        <fullName evidence="4">DUF3035 domain-containing protein</fullName>
    </recommendedName>
</protein>
<evidence type="ECO:0000313" key="2">
    <source>
        <dbReference type="EMBL" id="PHZ85006.1"/>
    </source>
</evidence>
<dbReference type="Pfam" id="PF11233">
    <property type="entry name" value="DUF3035"/>
    <property type="match status" value="1"/>
</dbReference>
<feature type="signal peptide" evidence="1">
    <location>
        <begin position="1"/>
        <end position="22"/>
    </location>
</feature>
<proteinExistence type="predicted"/>
<dbReference type="InterPro" id="IPR021395">
    <property type="entry name" value="DUF3035"/>
</dbReference>
<evidence type="ECO:0000313" key="3">
    <source>
        <dbReference type="Proteomes" id="UP000229730"/>
    </source>
</evidence>